<sequence length="140" mass="15506">MRRIRKKALAVLALFILCAATLCSCTTEQPTPDPDAIIGQWEYWDQVWCEFNEDGTCLIGGTTGTYSVNDDMVLTMTPTGGDPQIFAWAGRKENVTTDNWFIENGALYMNGGVYQWIEPKTEKATQAVTQPATQNSTAQT</sequence>
<evidence type="ECO:0000313" key="3">
    <source>
        <dbReference type="Proteomes" id="UP000886787"/>
    </source>
</evidence>
<dbReference type="EMBL" id="DVFW01000007">
    <property type="protein sequence ID" value="HIQ79900.1"/>
    <property type="molecule type" value="Genomic_DNA"/>
</dbReference>
<evidence type="ECO:0000313" key="2">
    <source>
        <dbReference type="EMBL" id="HIQ79900.1"/>
    </source>
</evidence>
<reference evidence="2" key="1">
    <citation type="submission" date="2020-10" db="EMBL/GenBank/DDBJ databases">
        <authorList>
            <person name="Gilroy R."/>
        </authorList>
    </citation>
    <scope>NUCLEOTIDE SEQUENCE</scope>
    <source>
        <strain evidence="2">ChiSjej1B19-3389</strain>
    </source>
</reference>
<accession>A0A9D0ZGF7</accession>
<feature type="chain" id="PRO_5038985155" description="Lipoprotein" evidence="1">
    <location>
        <begin position="25"/>
        <end position="140"/>
    </location>
</feature>
<reference evidence="2" key="2">
    <citation type="journal article" date="2021" name="PeerJ">
        <title>Extensive microbial diversity within the chicken gut microbiome revealed by metagenomics and culture.</title>
        <authorList>
            <person name="Gilroy R."/>
            <person name="Ravi A."/>
            <person name="Getino M."/>
            <person name="Pursley I."/>
            <person name="Horton D.L."/>
            <person name="Alikhan N.F."/>
            <person name="Baker D."/>
            <person name="Gharbi K."/>
            <person name="Hall N."/>
            <person name="Watson M."/>
            <person name="Adriaenssens E.M."/>
            <person name="Foster-Nyarko E."/>
            <person name="Jarju S."/>
            <person name="Secka A."/>
            <person name="Antonio M."/>
            <person name="Oren A."/>
            <person name="Chaudhuri R.R."/>
            <person name="La Ragione R."/>
            <person name="Hildebrand F."/>
            <person name="Pallen M.J."/>
        </authorList>
    </citation>
    <scope>NUCLEOTIDE SEQUENCE</scope>
    <source>
        <strain evidence="2">ChiSjej1B19-3389</strain>
    </source>
</reference>
<dbReference type="Proteomes" id="UP000886787">
    <property type="component" value="Unassembled WGS sequence"/>
</dbReference>
<dbReference type="PROSITE" id="PS51257">
    <property type="entry name" value="PROKAR_LIPOPROTEIN"/>
    <property type="match status" value="1"/>
</dbReference>
<evidence type="ECO:0000256" key="1">
    <source>
        <dbReference type="SAM" id="SignalP"/>
    </source>
</evidence>
<name>A0A9D0ZGF7_9FIRM</name>
<keyword evidence="1" id="KW-0732">Signal</keyword>
<evidence type="ECO:0008006" key="4">
    <source>
        <dbReference type="Google" id="ProtNLM"/>
    </source>
</evidence>
<dbReference type="AlphaFoldDB" id="A0A9D0ZGF7"/>
<proteinExistence type="predicted"/>
<gene>
    <name evidence="2" type="ORF">IAD32_01285</name>
</gene>
<comment type="caution">
    <text evidence="2">The sequence shown here is derived from an EMBL/GenBank/DDBJ whole genome shotgun (WGS) entry which is preliminary data.</text>
</comment>
<feature type="signal peptide" evidence="1">
    <location>
        <begin position="1"/>
        <end position="24"/>
    </location>
</feature>
<protein>
    <recommendedName>
        <fullName evidence="4">Lipoprotein</fullName>
    </recommendedName>
</protein>
<organism evidence="2 3">
    <name type="scientific">Candidatus Scatavimonas merdigallinarum</name>
    <dbReference type="NCBI Taxonomy" id="2840914"/>
    <lineage>
        <taxon>Bacteria</taxon>
        <taxon>Bacillati</taxon>
        <taxon>Bacillota</taxon>
        <taxon>Clostridia</taxon>
        <taxon>Eubacteriales</taxon>
        <taxon>Oscillospiraceae</taxon>
        <taxon>Oscillospiraceae incertae sedis</taxon>
        <taxon>Candidatus Scatavimonas</taxon>
    </lineage>
</organism>